<dbReference type="GO" id="GO:0060027">
    <property type="term" value="P:convergent extension involved in gastrulation"/>
    <property type="evidence" value="ECO:0007669"/>
    <property type="project" value="Ensembl"/>
</dbReference>
<dbReference type="OMA" id="CPFLQIP"/>
<dbReference type="PANTHER" id="PTHR46883:SF1">
    <property type="entry name" value="BARDET-BIEDL SYNDROME 12 PROTEIN"/>
    <property type="match status" value="1"/>
</dbReference>
<reference evidence="1" key="2">
    <citation type="submission" date="2025-08" db="UniProtKB">
        <authorList>
            <consortium name="Ensembl"/>
        </authorList>
    </citation>
    <scope>IDENTIFICATION</scope>
</reference>
<dbReference type="GeneTree" id="ENSGT00390000008984"/>
<dbReference type="InterPro" id="IPR042984">
    <property type="entry name" value="BBS12"/>
</dbReference>
<dbReference type="OrthoDB" id="10037098at2759"/>
<reference evidence="1 2" key="1">
    <citation type="submission" date="2020-10" db="EMBL/GenBank/DDBJ databases">
        <title>Pygocentrus nattereri (red-bellied piranha) genome, fPygNat1, primary haplotype.</title>
        <authorList>
            <person name="Myers G."/>
            <person name="Meyer A."/>
            <person name="Karagic N."/>
            <person name="Pippel M."/>
            <person name="Winkler S."/>
            <person name="Tracey A."/>
            <person name="Wood J."/>
            <person name="Formenti G."/>
            <person name="Howe K."/>
            <person name="Fedrigo O."/>
            <person name="Jarvis E.D."/>
        </authorList>
    </citation>
    <scope>NUCLEOTIDE SEQUENCE [LARGE SCALE GENOMIC DNA]</scope>
</reference>
<evidence type="ECO:0000313" key="2">
    <source>
        <dbReference type="Proteomes" id="UP001501920"/>
    </source>
</evidence>
<organism evidence="1 2">
    <name type="scientific">Pygocentrus nattereri</name>
    <name type="common">Red-bellied piranha</name>
    <dbReference type="NCBI Taxonomy" id="42514"/>
    <lineage>
        <taxon>Eukaryota</taxon>
        <taxon>Metazoa</taxon>
        <taxon>Chordata</taxon>
        <taxon>Craniata</taxon>
        <taxon>Vertebrata</taxon>
        <taxon>Euteleostomi</taxon>
        <taxon>Actinopterygii</taxon>
        <taxon>Neopterygii</taxon>
        <taxon>Teleostei</taxon>
        <taxon>Ostariophysi</taxon>
        <taxon>Characiformes</taxon>
        <taxon>Characoidei</taxon>
        <taxon>Pygocentrus</taxon>
    </lineage>
</organism>
<accession>A0A3B4DC02</accession>
<protein>
    <recommendedName>
        <fullName evidence="3">Bardet-Biedl syndrome 12</fullName>
    </recommendedName>
</protein>
<gene>
    <name evidence="1" type="primary">BBS12</name>
</gene>
<dbReference type="PANTHER" id="PTHR46883">
    <property type="entry name" value="BARDET-BIEDL SYNDROME 12 PROTEIN"/>
    <property type="match status" value="1"/>
</dbReference>
<dbReference type="GO" id="GO:0045494">
    <property type="term" value="P:photoreceptor cell maintenance"/>
    <property type="evidence" value="ECO:0007669"/>
    <property type="project" value="TreeGrafter"/>
</dbReference>
<dbReference type="GO" id="GO:0005524">
    <property type="term" value="F:ATP binding"/>
    <property type="evidence" value="ECO:0007669"/>
    <property type="project" value="InterPro"/>
</dbReference>
<reference evidence="1" key="3">
    <citation type="submission" date="2025-09" db="UniProtKB">
        <authorList>
            <consortium name="Ensembl"/>
        </authorList>
    </citation>
    <scope>IDENTIFICATION</scope>
</reference>
<evidence type="ECO:0000313" key="1">
    <source>
        <dbReference type="Ensembl" id="ENSPNAP00000020474.2"/>
    </source>
</evidence>
<dbReference type="Gene3D" id="3.50.7.10">
    <property type="entry name" value="GroEL"/>
    <property type="match status" value="1"/>
</dbReference>
<dbReference type="SUPFAM" id="SSF52029">
    <property type="entry name" value="GroEL apical domain-like"/>
    <property type="match status" value="1"/>
</dbReference>
<evidence type="ECO:0008006" key="3">
    <source>
        <dbReference type="Google" id="ProtNLM"/>
    </source>
</evidence>
<dbReference type="InterPro" id="IPR027409">
    <property type="entry name" value="GroEL-like_apical_dom_sf"/>
</dbReference>
<dbReference type="InterPro" id="IPR002423">
    <property type="entry name" value="Cpn60/GroEL/TCP-1"/>
</dbReference>
<dbReference type="RefSeq" id="XP_017572406.2">
    <property type="nucleotide sequence ID" value="XM_017716917.2"/>
</dbReference>
<dbReference type="STRING" id="42514.ENSPNAP00000020474"/>
<dbReference type="AlphaFoldDB" id="A0A3B4DC02"/>
<dbReference type="Ensembl" id="ENSPNAT00000031069.2">
    <property type="protein sequence ID" value="ENSPNAP00000020474.2"/>
    <property type="gene ID" value="ENSPNAG00000027317.2"/>
</dbReference>
<dbReference type="Proteomes" id="UP001501920">
    <property type="component" value="Chromosome 11"/>
</dbReference>
<dbReference type="InterPro" id="IPR027413">
    <property type="entry name" value="GROEL-like_equatorial_sf"/>
</dbReference>
<proteinExistence type="predicted"/>
<dbReference type="GO" id="GO:0051131">
    <property type="term" value="P:chaperone-mediated protein complex assembly"/>
    <property type="evidence" value="ECO:0007669"/>
    <property type="project" value="InterPro"/>
</dbReference>
<sequence>MSVLGTGVINQGRHIGLQQLEALAAATHAFLGPNKAYKFIQDDASEEAALVCSCYRLLEQLELRDSVGQLLYETTRSHQEALHSGTSTLVFLAGVWSKVALDCLHKGILIPHIIAGMSKGLDLCVEACMRNAVTVEEVVCKGALLKQPSGGDCMKPEDGLPPELSLTTGGKESSQNPIRMINNLESIKETLPTKHRIKLKHSRHFTSSSNEAEGTQSAETLCQKSSKTFNIVQLAEAVSHGCESSMSLVVEASRIQSRHGKHKDQSQVLDVERLVTCPLPGLSEEHSCVLHGYVLLLCVEQASLVKRLKERTLKISLMNGDLSENYRHVGFNRPKNITYVSDCSSLTGISREQEWIDGALGKLLKLRVDVLLVSGVVTAQLKDHCLIHNILVIERVKANILKDFAMTTGAIPISYITQLSERCVGSGVCVNVLREYRGEGKTENILLNVIASGTSLVTAVIASSVHAKLQSMVDQFWSCAYRLHLALKDGKLLPGAGAAELLCIHQLYKCIDMSRSTIAGQGEAARAPAPYETTILQLMADSWMDYISTLMVNAGQVVAKVQAWTRIAQHLKDFERRSSLKNEMPETLLKTYFYTKALRGEKESEGDRMVEREREMVRVYDNVTVKSEAWRRALDLVFLILQTDTEIIVGINEQESQHRDVMFL</sequence>
<dbReference type="Pfam" id="PF00118">
    <property type="entry name" value="Cpn60_TCP1"/>
    <property type="match status" value="1"/>
</dbReference>
<keyword evidence="2" id="KW-1185">Reference proteome</keyword>
<name>A0A3B4DC02_PYGNA</name>
<dbReference type="SUPFAM" id="SSF48592">
    <property type="entry name" value="GroEL equatorial domain-like"/>
    <property type="match status" value="1"/>
</dbReference>
<dbReference type="GeneID" id="108438843"/>
<dbReference type="Gene3D" id="1.10.560.10">
    <property type="entry name" value="GroEL-like equatorial domain"/>
    <property type="match status" value="2"/>
</dbReference>